<organism evidence="1 2">
    <name type="scientific">Vigna mungo</name>
    <name type="common">Black gram</name>
    <name type="synonym">Phaseolus mungo</name>
    <dbReference type="NCBI Taxonomy" id="3915"/>
    <lineage>
        <taxon>Eukaryota</taxon>
        <taxon>Viridiplantae</taxon>
        <taxon>Streptophyta</taxon>
        <taxon>Embryophyta</taxon>
        <taxon>Tracheophyta</taxon>
        <taxon>Spermatophyta</taxon>
        <taxon>Magnoliopsida</taxon>
        <taxon>eudicotyledons</taxon>
        <taxon>Gunneridae</taxon>
        <taxon>Pentapetalae</taxon>
        <taxon>rosids</taxon>
        <taxon>fabids</taxon>
        <taxon>Fabales</taxon>
        <taxon>Fabaceae</taxon>
        <taxon>Papilionoideae</taxon>
        <taxon>50 kb inversion clade</taxon>
        <taxon>NPAAA clade</taxon>
        <taxon>indigoferoid/millettioid clade</taxon>
        <taxon>Phaseoleae</taxon>
        <taxon>Vigna</taxon>
    </lineage>
</organism>
<name>A0AAQ3MTV5_VIGMU</name>
<evidence type="ECO:0000313" key="2">
    <source>
        <dbReference type="Proteomes" id="UP001374535"/>
    </source>
</evidence>
<evidence type="ECO:0000313" key="1">
    <source>
        <dbReference type="EMBL" id="WVY96885.1"/>
    </source>
</evidence>
<proteinExistence type="predicted"/>
<dbReference type="AlphaFoldDB" id="A0AAQ3MTV5"/>
<keyword evidence="2" id="KW-1185">Reference proteome</keyword>
<accession>A0AAQ3MTV5</accession>
<dbReference type="EMBL" id="CP144692">
    <property type="protein sequence ID" value="WVY96885.1"/>
    <property type="molecule type" value="Genomic_DNA"/>
</dbReference>
<dbReference type="Proteomes" id="UP001374535">
    <property type="component" value="Chromosome 9"/>
</dbReference>
<protein>
    <submittedName>
        <fullName evidence="1">Uncharacterized protein</fullName>
    </submittedName>
</protein>
<gene>
    <name evidence="1" type="ORF">V8G54_029036</name>
</gene>
<reference evidence="1 2" key="1">
    <citation type="journal article" date="2023" name="Life. Sci Alliance">
        <title>Evolutionary insights into 3D genome organization and epigenetic landscape of Vigna mungo.</title>
        <authorList>
            <person name="Junaid A."/>
            <person name="Singh B."/>
            <person name="Bhatia S."/>
        </authorList>
    </citation>
    <scope>NUCLEOTIDE SEQUENCE [LARGE SCALE GENOMIC DNA]</scope>
    <source>
        <strain evidence="1">Urdbean</strain>
    </source>
</reference>
<sequence length="130" mass="14700">MLFVSLPTSRVSSQSSRFHRQSLFNGHRRTTLRLCRRSSVESGQPLSSPIVSIRRRTLVFPFVALSRFPLNLATLNIEFRCPIEFSGIVGPAGNVQAAMLNRQTDEPQTTQEFVNEIAKATYDRDFKSNP</sequence>